<gene>
    <name evidence="1" type="ORF">ACFOW1_15220</name>
</gene>
<comment type="caution">
    <text evidence="1">The sequence shown here is derived from an EMBL/GenBank/DDBJ whole genome shotgun (WGS) entry which is preliminary data.</text>
</comment>
<sequence length="137" mass="14673">MLQLDNSNNVVIQNNSSSQPYFVLYTLNGAQKTTVINPSTTFQLGTAIPTFTNAGVKSSMAYPTNASILNQLPSAAYNASDATLSALYISPATSPSTKYSVSPAFSPSITSYTVTIPKTTGPFMCLRNLLRLLVYKC</sequence>
<keyword evidence="2" id="KW-1185">Reference proteome</keyword>
<name>A0ABV8Q1X9_9BACT</name>
<organism evidence="1 2">
    <name type="scientific">Parasediminibacterium paludis</name>
    <dbReference type="NCBI Taxonomy" id="908966"/>
    <lineage>
        <taxon>Bacteria</taxon>
        <taxon>Pseudomonadati</taxon>
        <taxon>Bacteroidota</taxon>
        <taxon>Chitinophagia</taxon>
        <taxon>Chitinophagales</taxon>
        <taxon>Chitinophagaceae</taxon>
        <taxon>Parasediminibacterium</taxon>
    </lineage>
</organism>
<evidence type="ECO:0000313" key="1">
    <source>
        <dbReference type="EMBL" id="MFC4233251.1"/>
    </source>
</evidence>
<dbReference type="EMBL" id="JBHSDC010000029">
    <property type="protein sequence ID" value="MFC4233251.1"/>
    <property type="molecule type" value="Genomic_DNA"/>
</dbReference>
<evidence type="ECO:0000313" key="2">
    <source>
        <dbReference type="Proteomes" id="UP001595906"/>
    </source>
</evidence>
<protein>
    <submittedName>
        <fullName evidence="1">Uncharacterized protein</fullName>
    </submittedName>
</protein>
<reference evidence="2" key="1">
    <citation type="journal article" date="2019" name="Int. J. Syst. Evol. Microbiol.">
        <title>The Global Catalogue of Microorganisms (GCM) 10K type strain sequencing project: providing services to taxonomists for standard genome sequencing and annotation.</title>
        <authorList>
            <consortium name="The Broad Institute Genomics Platform"/>
            <consortium name="The Broad Institute Genome Sequencing Center for Infectious Disease"/>
            <person name="Wu L."/>
            <person name="Ma J."/>
        </authorList>
    </citation>
    <scope>NUCLEOTIDE SEQUENCE [LARGE SCALE GENOMIC DNA]</scope>
    <source>
        <strain evidence="2">CECT 8010</strain>
    </source>
</reference>
<dbReference type="RefSeq" id="WP_379015452.1">
    <property type="nucleotide sequence ID" value="NZ_JBHSDC010000029.1"/>
</dbReference>
<dbReference type="Proteomes" id="UP001595906">
    <property type="component" value="Unassembled WGS sequence"/>
</dbReference>
<proteinExistence type="predicted"/>
<accession>A0ABV8Q1X9</accession>